<accession>B4RAG8</accession>
<dbReference type="SUPFAM" id="SSF52141">
    <property type="entry name" value="Uracil-DNA glycosylase-like"/>
    <property type="match status" value="1"/>
</dbReference>
<proteinExistence type="predicted"/>
<feature type="domain" description="Uracil-DNA glycosylase-like" evidence="1">
    <location>
        <begin position="73"/>
        <end position="207"/>
    </location>
</feature>
<reference evidence="2 3" key="1">
    <citation type="journal article" date="2008" name="BMC Genomics">
        <title>Complete genome of Phenylobacterium zucineum - a novel facultative intracellular bacterium isolated from human erythroleukemia cell line K562.</title>
        <authorList>
            <person name="Luo Y."/>
            <person name="Xu X."/>
            <person name="Ding Z."/>
            <person name="Liu Z."/>
            <person name="Zhang B."/>
            <person name="Yan Z."/>
            <person name="Sun J."/>
            <person name="Hu S."/>
            <person name="Hu X."/>
        </authorList>
    </citation>
    <scope>NUCLEOTIDE SEQUENCE [LARGE SCALE GENOMIC DNA]</scope>
    <source>
        <strain evidence="2 3">HLK1</strain>
    </source>
</reference>
<organism evidence="2 3">
    <name type="scientific">Phenylobacterium zucineum (strain HLK1)</name>
    <dbReference type="NCBI Taxonomy" id="450851"/>
    <lineage>
        <taxon>Bacteria</taxon>
        <taxon>Pseudomonadati</taxon>
        <taxon>Pseudomonadota</taxon>
        <taxon>Alphaproteobacteria</taxon>
        <taxon>Caulobacterales</taxon>
        <taxon>Caulobacteraceae</taxon>
        <taxon>Phenylobacterium</taxon>
    </lineage>
</organism>
<dbReference type="STRING" id="450851.PHZ_c1564"/>
<dbReference type="Pfam" id="PF03167">
    <property type="entry name" value="UDG"/>
    <property type="match status" value="1"/>
</dbReference>
<name>B4RAG8_PHEZH</name>
<dbReference type="KEGG" id="pzu:PHZ_c1564"/>
<dbReference type="InterPro" id="IPR005122">
    <property type="entry name" value="Uracil-DNA_glycosylase-like"/>
</dbReference>
<dbReference type="Proteomes" id="UP000001868">
    <property type="component" value="Chromosome"/>
</dbReference>
<keyword evidence="3" id="KW-1185">Reference proteome</keyword>
<dbReference type="AlphaFoldDB" id="B4RAG8"/>
<dbReference type="EMBL" id="CP000747">
    <property type="protein sequence ID" value="ACG77975.1"/>
    <property type="molecule type" value="Genomic_DNA"/>
</dbReference>
<dbReference type="InterPro" id="IPR036895">
    <property type="entry name" value="Uracil-DNA_glycosylase-like_sf"/>
</dbReference>
<evidence type="ECO:0000259" key="1">
    <source>
        <dbReference type="Pfam" id="PF03167"/>
    </source>
</evidence>
<dbReference type="Gene3D" id="3.40.470.10">
    <property type="entry name" value="Uracil-DNA glycosylase-like domain"/>
    <property type="match status" value="1"/>
</dbReference>
<evidence type="ECO:0000313" key="3">
    <source>
        <dbReference type="Proteomes" id="UP000001868"/>
    </source>
</evidence>
<sequence length="225" mass="24331">MCPQALSDVNAPRAAKAADAAMEFIGAPRTMRSAAIREERFARLGEPHIRPLVDYVAQLRTSSGAEVPMFDPSDGGVNARLLFLMEKPGPMTSAGGRGRAGSGFISRDNDDPTAESTFKFMVEAAIPRQETVLWNVIPGWNGTRRVTAEELGCGIRAINSLLTLLPKVGVIVLVGRKAQRAEPLLRGAGLQVFRSSHPSPIVRASRRAEWDAIPRQWANAYAASL</sequence>
<dbReference type="HOGENOM" id="CLU_094930_1_0_5"/>
<dbReference type="CDD" id="cd10035">
    <property type="entry name" value="UDG_like"/>
    <property type="match status" value="1"/>
</dbReference>
<evidence type="ECO:0000313" key="2">
    <source>
        <dbReference type="EMBL" id="ACG77975.1"/>
    </source>
</evidence>
<protein>
    <recommendedName>
        <fullName evidence="1">Uracil-DNA glycosylase-like domain-containing protein</fullName>
    </recommendedName>
</protein>
<dbReference type="eggNOG" id="COG1573">
    <property type="taxonomic scope" value="Bacteria"/>
</dbReference>
<gene>
    <name evidence="2" type="ordered locus">PHZ_c1564</name>
</gene>